<evidence type="ECO:0000313" key="2">
    <source>
        <dbReference type="EMBL" id="PJE57920.1"/>
    </source>
</evidence>
<proteinExistence type="predicted"/>
<gene>
    <name evidence="2" type="ORF">COU81_03590</name>
</gene>
<dbReference type="GO" id="GO:0000166">
    <property type="term" value="F:nucleotide binding"/>
    <property type="evidence" value="ECO:0007669"/>
    <property type="project" value="InterPro"/>
</dbReference>
<dbReference type="EMBL" id="PFDW01000072">
    <property type="protein sequence ID" value="PJE57920.1"/>
    <property type="molecule type" value="Genomic_DNA"/>
</dbReference>
<organism evidence="2 3">
    <name type="scientific">Candidatus Portnoybacteria bacterium CG10_big_fil_rev_8_21_14_0_10_36_7</name>
    <dbReference type="NCBI Taxonomy" id="1974812"/>
    <lineage>
        <taxon>Bacteria</taxon>
        <taxon>Candidatus Portnoyibacteriota</taxon>
    </lineage>
</organism>
<dbReference type="AlphaFoldDB" id="A0A2M8KDC4"/>
<comment type="caution">
    <text evidence="2">The sequence shown here is derived from an EMBL/GenBank/DDBJ whole genome shotgun (WGS) entry which is preliminary data.</text>
</comment>
<feature type="non-terminal residue" evidence="2">
    <location>
        <position position="122"/>
    </location>
</feature>
<evidence type="ECO:0000313" key="3">
    <source>
        <dbReference type="Proteomes" id="UP000231450"/>
    </source>
</evidence>
<dbReference type="Proteomes" id="UP000231450">
    <property type="component" value="Unassembled WGS sequence"/>
</dbReference>
<dbReference type="PANTHER" id="PTHR43377:SF1">
    <property type="entry name" value="BILIVERDIN REDUCTASE A"/>
    <property type="match status" value="1"/>
</dbReference>
<dbReference type="InterPro" id="IPR036291">
    <property type="entry name" value="NAD(P)-bd_dom_sf"/>
</dbReference>
<feature type="domain" description="Gfo/Idh/MocA-like oxidoreductase N-terminal" evidence="1">
    <location>
        <begin position="7"/>
        <end position="120"/>
    </location>
</feature>
<sequence>MNKKEIGIALIGTSKIAHEHAKSLISIDGVKLLGVYSSDFYRAKEFSSRYGIKPYKTIEDLLSDEELVVVDIVTYPNKHAYYGIKAAKAGKHVIVEKPMDISMANARALIDECRKSKVYLTT</sequence>
<reference evidence="3" key="1">
    <citation type="submission" date="2017-09" db="EMBL/GenBank/DDBJ databases">
        <title>Depth-based differentiation of microbial function through sediment-hosted aquifers and enrichment of novel symbionts in the deep terrestrial subsurface.</title>
        <authorList>
            <person name="Probst A.J."/>
            <person name="Ladd B."/>
            <person name="Jarett J.K."/>
            <person name="Geller-Mcgrath D.E."/>
            <person name="Sieber C.M.K."/>
            <person name="Emerson J.B."/>
            <person name="Anantharaman K."/>
            <person name="Thomas B.C."/>
            <person name="Malmstrom R."/>
            <person name="Stieglmeier M."/>
            <person name="Klingl A."/>
            <person name="Woyke T."/>
            <person name="Ryan C.M."/>
            <person name="Banfield J.F."/>
        </authorList>
    </citation>
    <scope>NUCLEOTIDE SEQUENCE [LARGE SCALE GENOMIC DNA]</scope>
</reference>
<dbReference type="SUPFAM" id="SSF51735">
    <property type="entry name" value="NAD(P)-binding Rossmann-fold domains"/>
    <property type="match status" value="1"/>
</dbReference>
<name>A0A2M8KDC4_9BACT</name>
<dbReference type="InterPro" id="IPR051450">
    <property type="entry name" value="Gfo/Idh/MocA_Oxidoreductases"/>
</dbReference>
<dbReference type="Pfam" id="PF01408">
    <property type="entry name" value="GFO_IDH_MocA"/>
    <property type="match status" value="1"/>
</dbReference>
<dbReference type="InterPro" id="IPR000683">
    <property type="entry name" value="Gfo/Idh/MocA-like_OxRdtase_N"/>
</dbReference>
<evidence type="ECO:0000259" key="1">
    <source>
        <dbReference type="Pfam" id="PF01408"/>
    </source>
</evidence>
<dbReference type="Gene3D" id="3.40.50.720">
    <property type="entry name" value="NAD(P)-binding Rossmann-like Domain"/>
    <property type="match status" value="1"/>
</dbReference>
<protein>
    <submittedName>
        <fullName evidence="2">Oxidoreductase</fullName>
    </submittedName>
</protein>
<accession>A0A2M8KDC4</accession>
<dbReference type="PANTHER" id="PTHR43377">
    <property type="entry name" value="BILIVERDIN REDUCTASE A"/>
    <property type="match status" value="1"/>
</dbReference>